<dbReference type="SUPFAM" id="SSF57959">
    <property type="entry name" value="Leucine zipper domain"/>
    <property type="match status" value="1"/>
</dbReference>
<protein>
    <recommendedName>
        <fullName evidence="8">BZIP domain-containing protein</fullName>
    </recommendedName>
</protein>
<feature type="coiled-coil region" evidence="6">
    <location>
        <begin position="535"/>
        <end position="569"/>
    </location>
</feature>
<proteinExistence type="predicted"/>
<feature type="compositionally biased region" description="Basic and acidic residues" evidence="7">
    <location>
        <begin position="494"/>
        <end position="513"/>
    </location>
</feature>
<dbReference type="Pfam" id="PF00170">
    <property type="entry name" value="bZIP_1"/>
    <property type="match status" value="1"/>
</dbReference>
<dbReference type="InterPro" id="IPR046347">
    <property type="entry name" value="bZIP_sf"/>
</dbReference>
<feature type="domain" description="BZIP" evidence="8">
    <location>
        <begin position="510"/>
        <end position="573"/>
    </location>
</feature>
<dbReference type="InterPro" id="IPR004827">
    <property type="entry name" value="bZIP"/>
</dbReference>
<feature type="region of interest" description="Disordered" evidence="7">
    <location>
        <begin position="394"/>
        <end position="513"/>
    </location>
</feature>
<feature type="compositionally biased region" description="Low complexity" evidence="7">
    <location>
        <begin position="68"/>
        <end position="85"/>
    </location>
</feature>
<keyword evidence="4" id="KW-0804">Transcription</keyword>
<organism evidence="9 10">
    <name type="scientific">Tuber aestivum</name>
    <name type="common">summer truffle</name>
    <dbReference type="NCBI Taxonomy" id="59557"/>
    <lineage>
        <taxon>Eukaryota</taxon>
        <taxon>Fungi</taxon>
        <taxon>Dikarya</taxon>
        <taxon>Ascomycota</taxon>
        <taxon>Pezizomycotina</taxon>
        <taxon>Pezizomycetes</taxon>
        <taxon>Pezizales</taxon>
        <taxon>Tuberaceae</taxon>
        <taxon>Tuber</taxon>
    </lineage>
</organism>
<evidence type="ECO:0000259" key="8">
    <source>
        <dbReference type="PROSITE" id="PS50217"/>
    </source>
</evidence>
<evidence type="ECO:0000256" key="7">
    <source>
        <dbReference type="SAM" id="MobiDB-lite"/>
    </source>
</evidence>
<dbReference type="InterPro" id="IPR021756">
    <property type="entry name" value="TF_Aft1_HRR"/>
</dbReference>
<dbReference type="Proteomes" id="UP001412239">
    <property type="component" value="Unassembled WGS sequence"/>
</dbReference>
<dbReference type="PROSITE" id="PS50217">
    <property type="entry name" value="BZIP"/>
    <property type="match status" value="1"/>
</dbReference>
<feature type="compositionally biased region" description="Basic and acidic residues" evidence="7">
    <location>
        <begin position="302"/>
        <end position="314"/>
    </location>
</feature>
<evidence type="ECO:0000313" key="10">
    <source>
        <dbReference type="Proteomes" id="UP001412239"/>
    </source>
</evidence>
<feature type="compositionally biased region" description="Basic and acidic residues" evidence="7">
    <location>
        <begin position="33"/>
        <end position="48"/>
    </location>
</feature>
<comment type="subcellular location">
    <subcellularLocation>
        <location evidence="1">Nucleus</location>
    </subcellularLocation>
</comment>
<feature type="region of interest" description="Disordered" evidence="7">
    <location>
        <begin position="1"/>
        <end position="136"/>
    </location>
</feature>
<evidence type="ECO:0000256" key="1">
    <source>
        <dbReference type="ARBA" id="ARBA00004123"/>
    </source>
</evidence>
<dbReference type="InterPro" id="IPR020956">
    <property type="entry name" value="TF_Aft1_OSM"/>
</dbReference>
<evidence type="ECO:0000256" key="3">
    <source>
        <dbReference type="ARBA" id="ARBA00023125"/>
    </source>
</evidence>
<dbReference type="Gene3D" id="1.20.5.170">
    <property type="match status" value="1"/>
</dbReference>
<accession>A0A292Q8I9</accession>
<feature type="region of interest" description="Disordered" evidence="7">
    <location>
        <begin position="281"/>
        <end position="314"/>
    </location>
</feature>
<dbReference type="InterPro" id="IPR051027">
    <property type="entry name" value="bZIP_transcription_factors"/>
</dbReference>
<keyword evidence="5" id="KW-0539">Nucleus</keyword>
<evidence type="ECO:0000256" key="4">
    <source>
        <dbReference type="ARBA" id="ARBA00023163"/>
    </source>
</evidence>
<keyword evidence="2" id="KW-0805">Transcription regulation</keyword>
<evidence type="ECO:0000256" key="5">
    <source>
        <dbReference type="ARBA" id="ARBA00023242"/>
    </source>
</evidence>
<dbReference type="EMBL" id="LN890948">
    <property type="protein sequence ID" value="CUS15265.1"/>
    <property type="molecule type" value="Genomic_DNA"/>
</dbReference>
<feature type="compositionally biased region" description="Polar residues" evidence="7">
    <location>
        <begin position="49"/>
        <end position="67"/>
    </location>
</feature>
<dbReference type="InterPro" id="IPR021755">
    <property type="entry name" value="TF_Aft1_HRA"/>
</dbReference>
<name>A0A292Q8I9_9PEZI</name>
<dbReference type="Pfam" id="PF11786">
    <property type="entry name" value="Aft1_HRA"/>
    <property type="match status" value="1"/>
</dbReference>
<dbReference type="Pfam" id="PF11785">
    <property type="entry name" value="Aft1_OSA"/>
    <property type="match status" value="1"/>
</dbReference>
<dbReference type="FunFam" id="1.20.5.170:FF:000053">
    <property type="entry name" value="BZIP transcription factor AtfA"/>
    <property type="match status" value="1"/>
</dbReference>
<dbReference type="GO" id="GO:0003700">
    <property type="term" value="F:DNA-binding transcription factor activity"/>
    <property type="evidence" value="ECO:0007669"/>
    <property type="project" value="InterPro"/>
</dbReference>
<feature type="compositionally biased region" description="Low complexity" evidence="7">
    <location>
        <begin position="477"/>
        <end position="488"/>
    </location>
</feature>
<sequence length="630" mass="64985">MSAAVVSRQSGSAGHGAGGASNPSSRMGTHSPVDSKKSNSKSEDKQRPLSDQSSNNGRDAAKSSSKIASHNLSPLSNSSLPVASSIHPPQVAVDQPPDATKPSQQSNHGPGPSRSLPNKKLSEDTPGGGGGGGDYFALGHTRLDQEPNPFEQSFASTSDPLNTPKTILPPVTAITSPASLLPGGSGGSAFNWGLNSLRSGPLSPAMLQGPASNSNVGSSSSLAFDAHIRTGLTPNESGIRTGLTPGGSGSLFPPSAGNALFQQFLGGGATPGTMEFQRTALSAARKSSHPAPPLMSPQQQHIKSEDRASGLDQQKRPQLDNYRAADPAHNAANGLFLLANAQHQQQEAVGTSGAGMNAGSAPSYPGGPVQSGATAIDGSSPSLAKRALVNNASNAAMGVNVNRSVSGGSIPNSVRGISEISDDFGGSSDEEMQNTGSRRNARPKNPKSKQSAASTGRRKADDSPGGPGRSQSKKVKGPQGQSMSVSGGSDDGQDDGKDENGKDTKKMTDEEKRKNFLERNRVAALKCRQRKKQWLASLQAKVEIFSSENDALTAQVTSLREEIVSLKTLLLAHKDCPVARSNGGNMATLDMNTNMNNDYGHVPMMTGHYGGMTSMGGGVMAPPGAGRRYS</sequence>
<dbReference type="AlphaFoldDB" id="A0A292Q8I9"/>
<gene>
    <name evidence="9" type="ORF">GSTUAT00000522001</name>
</gene>
<dbReference type="Pfam" id="PF11787">
    <property type="entry name" value="Aft1_HRR"/>
    <property type="match status" value="1"/>
</dbReference>
<evidence type="ECO:0000256" key="2">
    <source>
        <dbReference type="ARBA" id="ARBA00023015"/>
    </source>
</evidence>
<dbReference type="GO" id="GO:0005634">
    <property type="term" value="C:nucleus"/>
    <property type="evidence" value="ECO:0007669"/>
    <property type="project" value="UniProtKB-SubCell"/>
</dbReference>
<dbReference type="SMART" id="SM00338">
    <property type="entry name" value="BRLZ"/>
    <property type="match status" value="1"/>
</dbReference>
<dbReference type="PANTHER" id="PTHR19304">
    <property type="entry name" value="CYCLIC-AMP RESPONSE ELEMENT BINDING PROTEIN"/>
    <property type="match status" value="1"/>
</dbReference>
<reference evidence="9" key="1">
    <citation type="submission" date="2015-10" db="EMBL/GenBank/DDBJ databases">
        <authorList>
            <person name="Regsiter A."/>
            <person name="william w."/>
        </authorList>
    </citation>
    <scope>NUCLEOTIDE SEQUENCE</scope>
    <source>
        <strain evidence="9">Montdore</strain>
    </source>
</reference>
<keyword evidence="3" id="KW-0238">DNA-binding</keyword>
<keyword evidence="10" id="KW-1185">Reference proteome</keyword>
<feature type="region of interest" description="Disordered" evidence="7">
    <location>
        <begin position="346"/>
        <end position="379"/>
    </location>
</feature>
<dbReference type="GO" id="GO:0003677">
    <property type="term" value="F:DNA binding"/>
    <property type="evidence" value="ECO:0007669"/>
    <property type="project" value="UniProtKB-KW"/>
</dbReference>
<feature type="compositionally biased region" description="Polar residues" evidence="7">
    <location>
        <begin position="401"/>
        <end position="412"/>
    </location>
</feature>
<evidence type="ECO:0000313" key="9">
    <source>
        <dbReference type="EMBL" id="CUS15265.1"/>
    </source>
</evidence>
<keyword evidence="6" id="KW-0175">Coiled coil</keyword>
<dbReference type="CDD" id="cd14687">
    <property type="entry name" value="bZIP_ATF2"/>
    <property type="match status" value="1"/>
</dbReference>
<evidence type="ECO:0000256" key="6">
    <source>
        <dbReference type="SAM" id="Coils"/>
    </source>
</evidence>